<evidence type="ECO:0000313" key="2">
    <source>
        <dbReference type="EMBL" id="MDT0275462.1"/>
    </source>
</evidence>
<protein>
    <recommendedName>
        <fullName evidence="4">MerR, DNA binding</fullName>
    </recommendedName>
</protein>
<evidence type="ECO:0008006" key="4">
    <source>
        <dbReference type="Google" id="ProtNLM"/>
    </source>
</evidence>
<gene>
    <name evidence="2" type="ORF">RM425_06055</name>
</gene>
<reference evidence="3" key="1">
    <citation type="submission" date="2023-07" db="EMBL/GenBank/DDBJ databases">
        <title>30 novel species of actinomycetes from the DSMZ collection.</title>
        <authorList>
            <person name="Nouioui I."/>
        </authorList>
    </citation>
    <scope>NUCLEOTIDE SEQUENCE [LARGE SCALE GENOMIC DNA]</scope>
    <source>
        <strain evidence="3">DSM 46792</strain>
    </source>
</reference>
<sequence length="104" mass="11591">MPETEAPPSTVRRRLPPDARRLLLTIDDELCAHGQIMRGALAELAEVRRRRAELIDMESALVVALEARVRRIDDLLDDRLAVAGERGGAPALRPRPDPRPDAVR</sequence>
<name>A0ABU2K5L2_9ACTN</name>
<accession>A0ABU2K5L2</accession>
<proteinExistence type="predicted"/>
<comment type="caution">
    <text evidence="2">The sequence shown here is derived from an EMBL/GenBank/DDBJ whole genome shotgun (WGS) entry which is preliminary data.</text>
</comment>
<feature type="compositionally biased region" description="Low complexity" evidence="1">
    <location>
        <begin position="83"/>
        <end position="92"/>
    </location>
</feature>
<keyword evidence="3" id="KW-1185">Reference proteome</keyword>
<feature type="region of interest" description="Disordered" evidence="1">
    <location>
        <begin position="83"/>
        <end position="104"/>
    </location>
</feature>
<evidence type="ECO:0000256" key="1">
    <source>
        <dbReference type="SAM" id="MobiDB-lite"/>
    </source>
</evidence>
<dbReference type="RefSeq" id="WP_311344284.1">
    <property type="nucleotide sequence ID" value="NZ_JAVREI010000002.1"/>
</dbReference>
<organism evidence="2 3">
    <name type="scientific">Blastococcus goldschmidtiae</name>
    <dbReference type="NCBI Taxonomy" id="3075546"/>
    <lineage>
        <taxon>Bacteria</taxon>
        <taxon>Bacillati</taxon>
        <taxon>Actinomycetota</taxon>
        <taxon>Actinomycetes</taxon>
        <taxon>Geodermatophilales</taxon>
        <taxon>Geodermatophilaceae</taxon>
        <taxon>Blastococcus</taxon>
    </lineage>
</organism>
<dbReference type="Proteomes" id="UP001183222">
    <property type="component" value="Unassembled WGS sequence"/>
</dbReference>
<feature type="compositionally biased region" description="Basic and acidic residues" evidence="1">
    <location>
        <begin position="94"/>
        <end position="104"/>
    </location>
</feature>
<dbReference type="EMBL" id="JAVREI010000002">
    <property type="protein sequence ID" value="MDT0275462.1"/>
    <property type="molecule type" value="Genomic_DNA"/>
</dbReference>
<evidence type="ECO:0000313" key="3">
    <source>
        <dbReference type="Proteomes" id="UP001183222"/>
    </source>
</evidence>